<reference evidence="8" key="1">
    <citation type="journal article" date="2014" name="Front. Microbiol.">
        <title>High frequency of phylogenetically diverse reductive dehalogenase-homologous genes in deep subseafloor sedimentary metagenomes.</title>
        <authorList>
            <person name="Kawai M."/>
            <person name="Futagami T."/>
            <person name="Toyoda A."/>
            <person name="Takaki Y."/>
            <person name="Nishi S."/>
            <person name="Hori S."/>
            <person name="Arai W."/>
            <person name="Tsubouchi T."/>
            <person name="Morono Y."/>
            <person name="Uchiyama I."/>
            <person name="Ito T."/>
            <person name="Fujiyama A."/>
            <person name="Inagaki F."/>
            <person name="Takami H."/>
        </authorList>
    </citation>
    <scope>NUCLEOTIDE SEQUENCE</scope>
    <source>
        <strain evidence="8">Expedition CK06-06</strain>
    </source>
</reference>
<dbReference type="EMBL" id="BARU01034804">
    <property type="protein sequence ID" value="GAH67835.1"/>
    <property type="molecule type" value="Genomic_DNA"/>
</dbReference>
<evidence type="ECO:0000256" key="2">
    <source>
        <dbReference type="ARBA" id="ARBA00022695"/>
    </source>
</evidence>
<proteinExistence type="predicted"/>
<evidence type="ECO:0000256" key="4">
    <source>
        <dbReference type="ARBA" id="ARBA00022759"/>
    </source>
</evidence>
<organism evidence="8">
    <name type="scientific">marine sediment metagenome</name>
    <dbReference type="NCBI Taxonomy" id="412755"/>
    <lineage>
        <taxon>unclassified sequences</taxon>
        <taxon>metagenomes</taxon>
        <taxon>ecological metagenomes</taxon>
    </lineage>
</organism>
<gene>
    <name evidence="8" type="ORF">S03H2_54584</name>
</gene>
<name>X1IEX6_9ZZZZ</name>
<dbReference type="AlphaFoldDB" id="X1IEX6"/>
<accession>X1IEX6</accession>
<dbReference type="InterPro" id="IPR001584">
    <property type="entry name" value="Integrase_cat-core"/>
</dbReference>
<keyword evidence="4" id="KW-0255">Endonuclease</keyword>
<evidence type="ECO:0000256" key="1">
    <source>
        <dbReference type="ARBA" id="ARBA00022679"/>
    </source>
</evidence>
<dbReference type="Gene3D" id="3.30.420.10">
    <property type="entry name" value="Ribonuclease H-like superfamily/Ribonuclease H"/>
    <property type="match status" value="1"/>
</dbReference>
<dbReference type="PANTHER" id="PTHR41694">
    <property type="entry name" value="ENDOGENOUS RETROVIRUS GROUP K MEMBER POL PROTEIN"/>
    <property type="match status" value="1"/>
</dbReference>
<dbReference type="Pfam" id="PF13683">
    <property type="entry name" value="rve_3"/>
    <property type="match status" value="1"/>
</dbReference>
<protein>
    <recommendedName>
        <fullName evidence="7">Integrase catalytic domain-containing protein</fullName>
    </recommendedName>
</protein>
<evidence type="ECO:0000313" key="8">
    <source>
        <dbReference type="EMBL" id="GAH67835.1"/>
    </source>
</evidence>
<evidence type="ECO:0000256" key="6">
    <source>
        <dbReference type="ARBA" id="ARBA00022918"/>
    </source>
</evidence>
<keyword evidence="2" id="KW-0548">Nucleotidyltransferase</keyword>
<keyword evidence="1" id="KW-0808">Transferase</keyword>
<dbReference type="GO" id="GO:0003964">
    <property type="term" value="F:RNA-directed DNA polymerase activity"/>
    <property type="evidence" value="ECO:0007669"/>
    <property type="project" value="UniProtKB-KW"/>
</dbReference>
<dbReference type="GO" id="GO:0016787">
    <property type="term" value="F:hydrolase activity"/>
    <property type="evidence" value="ECO:0007669"/>
    <property type="project" value="UniProtKB-KW"/>
</dbReference>
<dbReference type="PROSITE" id="PS50994">
    <property type="entry name" value="INTEGRASE"/>
    <property type="match status" value="1"/>
</dbReference>
<dbReference type="InterPro" id="IPR012337">
    <property type="entry name" value="RNaseH-like_sf"/>
</dbReference>
<dbReference type="GO" id="GO:0035613">
    <property type="term" value="F:RNA stem-loop binding"/>
    <property type="evidence" value="ECO:0007669"/>
    <property type="project" value="TreeGrafter"/>
</dbReference>
<dbReference type="PANTHER" id="PTHR41694:SF3">
    <property type="entry name" value="RNA-DIRECTED DNA POLYMERASE-RELATED"/>
    <property type="match status" value="1"/>
</dbReference>
<evidence type="ECO:0000259" key="7">
    <source>
        <dbReference type="PROSITE" id="PS50994"/>
    </source>
</evidence>
<keyword evidence="6" id="KW-0695">RNA-directed DNA polymerase</keyword>
<evidence type="ECO:0000256" key="5">
    <source>
        <dbReference type="ARBA" id="ARBA00022801"/>
    </source>
</evidence>
<sequence>MELALEKSGLEKVRVRHRPRLLSDNGPAYLSKELKQFLKRKDIKHIRGAPYHPQTQGKIERWHRSMKNVVKLQNYYSPSQLAEAIDDFVEYYNNQRYHESLENMTPVSIYYGKEKEVQSKREKIKRETMALRRQQNLVPVGV</sequence>
<feature type="domain" description="Integrase catalytic" evidence="7">
    <location>
        <begin position="1"/>
        <end position="114"/>
    </location>
</feature>
<dbReference type="SUPFAM" id="SSF53098">
    <property type="entry name" value="Ribonuclease H-like"/>
    <property type="match status" value="1"/>
</dbReference>
<dbReference type="InterPro" id="IPR036397">
    <property type="entry name" value="RNaseH_sf"/>
</dbReference>
<dbReference type="GO" id="GO:0015074">
    <property type="term" value="P:DNA integration"/>
    <property type="evidence" value="ECO:0007669"/>
    <property type="project" value="InterPro"/>
</dbReference>
<keyword evidence="5" id="KW-0378">Hydrolase</keyword>
<evidence type="ECO:0000256" key="3">
    <source>
        <dbReference type="ARBA" id="ARBA00022722"/>
    </source>
</evidence>
<comment type="caution">
    <text evidence="8">The sequence shown here is derived from an EMBL/GenBank/DDBJ whole genome shotgun (WGS) entry which is preliminary data.</text>
</comment>
<keyword evidence="3" id="KW-0540">Nuclease</keyword>
<dbReference type="GO" id="GO:0004519">
    <property type="term" value="F:endonuclease activity"/>
    <property type="evidence" value="ECO:0007669"/>
    <property type="project" value="UniProtKB-KW"/>
</dbReference>